<evidence type="ECO:0000256" key="2">
    <source>
        <dbReference type="SAM" id="SignalP"/>
    </source>
</evidence>
<feature type="chain" id="PRO_5039897840" evidence="2">
    <location>
        <begin position="24"/>
        <end position="790"/>
    </location>
</feature>
<organism evidence="3 4">
    <name type="scientific">Ictalurus punctatus</name>
    <name type="common">Channel catfish</name>
    <name type="synonym">Silurus punctatus</name>
    <dbReference type="NCBI Taxonomy" id="7998"/>
    <lineage>
        <taxon>Eukaryota</taxon>
        <taxon>Metazoa</taxon>
        <taxon>Chordata</taxon>
        <taxon>Craniata</taxon>
        <taxon>Vertebrata</taxon>
        <taxon>Euteleostomi</taxon>
        <taxon>Actinopterygii</taxon>
        <taxon>Neopterygii</taxon>
        <taxon>Teleostei</taxon>
        <taxon>Ostariophysi</taxon>
        <taxon>Siluriformes</taxon>
        <taxon>Ictaluridae</taxon>
        <taxon>Ictalurus</taxon>
    </lineage>
</organism>
<proteinExistence type="predicted"/>
<name>A0A2D0SM31_ICTPU</name>
<feature type="region of interest" description="Disordered" evidence="1">
    <location>
        <begin position="571"/>
        <end position="601"/>
    </location>
</feature>
<feature type="region of interest" description="Disordered" evidence="1">
    <location>
        <begin position="638"/>
        <end position="675"/>
    </location>
</feature>
<feature type="compositionally biased region" description="Polar residues" evidence="1">
    <location>
        <begin position="638"/>
        <end position="666"/>
    </location>
</feature>
<feature type="region of interest" description="Disordered" evidence="1">
    <location>
        <begin position="770"/>
        <end position="790"/>
    </location>
</feature>
<dbReference type="Proteomes" id="UP000221080">
    <property type="component" value="Chromosome 16"/>
</dbReference>
<feature type="region of interest" description="Disordered" evidence="1">
    <location>
        <begin position="341"/>
        <end position="375"/>
    </location>
</feature>
<gene>
    <name evidence="4" type="primary">LOC108276528</name>
</gene>
<reference evidence="3" key="1">
    <citation type="journal article" date="2016" name="Nat. Commun.">
        <title>The channel catfish genome sequence provides insights into the evolution of scale formation in teleosts.</title>
        <authorList>
            <person name="Liu Z."/>
            <person name="Liu S."/>
            <person name="Yao J."/>
            <person name="Bao L."/>
            <person name="Zhang J."/>
            <person name="Li Y."/>
            <person name="Jiang C."/>
            <person name="Sun L."/>
            <person name="Wang R."/>
            <person name="Zhang Y."/>
            <person name="Zhou T."/>
            <person name="Zeng Q."/>
            <person name="Fu Q."/>
            <person name="Gao S."/>
            <person name="Li N."/>
            <person name="Koren S."/>
            <person name="Jiang Y."/>
            <person name="Zimin A."/>
            <person name="Xu P."/>
            <person name="Phillippy A.M."/>
            <person name="Geng X."/>
            <person name="Song L."/>
            <person name="Sun F."/>
            <person name="Li C."/>
            <person name="Wang X."/>
            <person name="Chen A."/>
            <person name="Jin Y."/>
            <person name="Yuan Z."/>
            <person name="Yang Y."/>
            <person name="Tan S."/>
            <person name="Peatman E."/>
            <person name="Lu J."/>
            <person name="Qin Z."/>
            <person name="Dunham R."/>
            <person name="Li Z."/>
            <person name="Sonstegard T."/>
            <person name="Feng J."/>
            <person name="Danzmann R.G."/>
            <person name="Schroeder S."/>
            <person name="Scheffler B."/>
            <person name="Duke M.V."/>
            <person name="Ballard L."/>
            <person name="Kucuktas H."/>
            <person name="Kaltenboeck L."/>
            <person name="Liu H."/>
            <person name="Armbruster J."/>
            <person name="Xie Y."/>
            <person name="Kirby M.L."/>
            <person name="Tian Y."/>
            <person name="Flanagan M.E."/>
            <person name="Mu W."/>
            <person name="Waldbieser G.C."/>
        </authorList>
    </citation>
    <scope>NUCLEOTIDE SEQUENCE [LARGE SCALE GENOMIC DNA]</scope>
    <source>
        <strain evidence="3">SDA103</strain>
    </source>
</reference>
<dbReference type="RefSeq" id="XP_017343763.2">
    <property type="nucleotide sequence ID" value="XM_017488274.3"/>
</dbReference>
<evidence type="ECO:0000313" key="4">
    <source>
        <dbReference type="RefSeq" id="XP_017343763.2"/>
    </source>
</evidence>
<feature type="region of interest" description="Disordered" evidence="1">
    <location>
        <begin position="532"/>
        <end position="555"/>
    </location>
</feature>
<dbReference type="KEGG" id="ipu:108276528"/>
<feature type="region of interest" description="Disordered" evidence="1">
    <location>
        <begin position="173"/>
        <end position="206"/>
    </location>
</feature>
<accession>A0A2D0SM31</accession>
<sequence>MLWAMKRLHLIFIALVLWRDTNGFGVWNRTSVVDLQAGHFNATWNQNFHLATPVQSLELLSRKGANGDEGGRNSSSFSYTLAVQTAPQDSSFVQSSGGAAQGKPVLNAQGQAAPMVQPQDNLTSQSSRLDWFEFLKPKCCGSWVSQSWPQKGRNNPGFQRPSSFQLEGAINQPSGFQTQSSYQPSTTTQVLAGQSGSSSQAQGSYGAGPSAQAKWYSIVPGQTTPSFSQVPGIQTQSSYQPSTTTQVLAGQFASSSQVQGSYGAGPSAQAKWYSIVQGQTTPSFSQVPGIQTQSSYQPSTTTQVLAGQFASSSQVQGSYGAGPSAQAKWYSIVQGQTTPSFSQASGIQTQSSYQPSTTTRVQTGQSASTAQAQGSYGAGPSAQAKWYSIVQGQTTPSFPQVLGFQTQSYQPSSAPHAGQFASTSQAQNSYVVGPSGQSKWYSILQDQTIPSSSEIQTKSSYQPITTTQVQTSQSAFTSQAQSSGASPLHQGITSGRYLTSHYLRIPYTSQSGPPLNQISGFHTQSSYQPITTTQVQTGQPASTSQAQDSYGTRPSGQAKWYSILQDQNIPSSSQVSGIQTQSSYQPSYTTQSPSTSPAHSMAASTFYQGQVSSMYNISQDQSITSSVQSVFPTNKLSGTQTQLPYQPSITTQVSTGQPDSTSQAQDSYGAGPSGQAKWYSILQDQTIPTSSQAAGLQTQSSYQPSTPSRAFAGQSIIAQTSAYPSQTSGKYTISQGLKNPSSSLMPGFQTQSLYHPSTTEWVSTGQSAYTSQAQGSYEAGPSGPAEWLSI</sequence>
<dbReference type="OrthoDB" id="8986014at2759"/>
<feature type="compositionally biased region" description="Low complexity" evidence="1">
    <location>
        <begin position="348"/>
        <end position="375"/>
    </location>
</feature>
<keyword evidence="2" id="KW-0732">Signal</keyword>
<keyword evidence="3" id="KW-1185">Reference proteome</keyword>
<evidence type="ECO:0000313" key="3">
    <source>
        <dbReference type="Proteomes" id="UP000221080"/>
    </source>
</evidence>
<feature type="signal peptide" evidence="2">
    <location>
        <begin position="1"/>
        <end position="23"/>
    </location>
</feature>
<protein>
    <submittedName>
        <fullName evidence="4">Uncharacterized protein LOC108276528</fullName>
    </submittedName>
</protein>
<feature type="compositionally biased region" description="Low complexity" evidence="1">
    <location>
        <begin position="579"/>
        <end position="597"/>
    </location>
</feature>
<dbReference type="GeneID" id="108276528"/>
<feature type="compositionally biased region" description="Low complexity" evidence="1">
    <location>
        <begin position="177"/>
        <end position="206"/>
    </location>
</feature>
<reference evidence="4" key="2">
    <citation type="submission" date="2025-08" db="UniProtKB">
        <authorList>
            <consortium name="RefSeq"/>
        </authorList>
    </citation>
    <scope>IDENTIFICATION</scope>
    <source>
        <tissue evidence="4">Blood</tissue>
    </source>
</reference>
<dbReference type="AlphaFoldDB" id="A0A2D0SM31"/>
<evidence type="ECO:0000256" key="1">
    <source>
        <dbReference type="SAM" id="MobiDB-lite"/>
    </source>
</evidence>